<reference evidence="3" key="1">
    <citation type="journal article" date="2016" name="Stand. Genomic Sci.">
        <title>Complete genome sequence of Methanospirillum hungatei type strain JF1.</title>
        <authorList>
            <person name="Gunsalus R.P."/>
            <person name="Cook L.E."/>
            <person name="Crable B."/>
            <person name="Rohlin L."/>
            <person name="McDonald E."/>
            <person name="Mouttaki H."/>
            <person name="Sieber J.R."/>
            <person name="Poweleit N."/>
            <person name="Zhou H."/>
            <person name="Lapidus A.L."/>
            <person name="Daligault H.E."/>
            <person name="Land M."/>
            <person name="Gilna P."/>
            <person name="Ivanova N."/>
            <person name="Kyrpides N."/>
            <person name="Culley D.E."/>
            <person name="McInerney M.J."/>
        </authorList>
    </citation>
    <scope>NUCLEOTIDE SEQUENCE [LARGE SCALE GENOMIC DNA]</scope>
    <source>
        <strain evidence="3">ATCC 27890 / DSM 864 / NBRC 100397 / JF-1</strain>
    </source>
</reference>
<dbReference type="eggNOG" id="arCOG00991">
    <property type="taxonomic scope" value="Archaea"/>
</dbReference>
<sequence length="152" mass="16361">MLSRVRTIADLQFGRGIGVLLFPDSCRFITSRRGGVRQVLLDGKRLATLRAHDGRLTLGLAGGKRLHEALPGQTGRVELREDVVNFIAAGKNLFCRHVTDADPGIHAGDEVIVIDGDGRFIAIGEAVVSGTEMMACETGMAVSVRHGIQKEE</sequence>
<dbReference type="NCBIfam" id="TIGR00451">
    <property type="entry name" value="unchar_dom_2"/>
    <property type="match status" value="1"/>
</dbReference>
<dbReference type="EMBL" id="CP000254">
    <property type="protein sequence ID" value="ABD41980.1"/>
    <property type="molecule type" value="Genomic_DNA"/>
</dbReference>
<dbReference type="CDD" id="cd21149">
    <property type="entry name" value="PUA_archaeosine_TGT"/>
    <property type="match status" value="1"/>
</dbReference>
<dbReference type="SUPFAM" id="SSF88697">
    <property type="entry name" value="PUA domain-like"/>
    <property type="match status" value="1"/>
</dbReference>
<dbReference type="AlphaFoldDB" id="Q2FT60"/>
<keyword evidence="3" id="KW-1185">Reference proteome</keyword>
<protein>
    <submittedName>
        <fullName evidence="2">Uncharacterized domain 2</fullName>
    </submittedName>
</protein>
<accession>Q2FT60</accession>
<dbReference type="PROSITE" id="PS50890">
    <property type="entry name" value="PUA"/>
    <property type="match status" value="1"/>
</dbReference>
<dbReference type="InterPro" id="IPR036974">
    <property type="entry name" value="PUA_sf"/>
</dbReference>
<dbReference type="STRING" id="323259.Mhun_2275"/>
<dbReference type="SMART" id="SM00359">
    <property type="entry name" value="PUA"/>
    <property type="match status" value="1"/>
</dbReference>
<dbReference type="Pfam" id="PF01472">
    <property type="entry name" value="PUA"/>
    <property type="match status" value="1"/>
</dbReference>
<dbReference type="InterPro" id="IPR004521">
    <property type="entry name" value="Uncharacterised_CHP00451"/>
</dbReference>
<dbReference type="HOGENOM" id="CLU_116577_1_0_2"/>
<dbReference type="InterPro" id="IPR029402">
    <property type="entry name" value="TGT_C2"/>
</dbReference>
<evidence type="ECO:0000313" key="3">
    <source>
        <dbReference type="Proteomes" id="UP000001941"/>
    </source>
</evidence>
<proteinExistence type="predicted"/>
<organism evidence="2 3">
    <name type="scientific">Methanospirillum hungatei JF-1 (strain ATCC 27890 / DSM 864 / NBRC 100397 / JF-1)</name>
    <dbReference type="NCBI Taxonomy" id="323259"/>
    <lineage>
        <taxon>Archaea</taxon>
        <taxon>Methanobacteriati</taxon>
        <taxon>Methanobacteriota</taxon>
        <taxon>Stenosarchaea group</taxon>
        <taxon>Methanomicrobia</taxon>
        <taxon>Methanomicrobiales</taxon>
        <taxon>Methanospirillaceae</taxon>
        <taxon>Methanospirillum</taxon>
    </lineage>
</organism>
<dbReference type="Gene3D" id="3.10.450.90">
    <property type="entry name" value="ArcTGT, C2 domain"/>
    <property type="match status" value="1"/>
</dbReference>
<evidence type="ECO:0000313" key="2">
    <source>
        <dbReference type="EMBL" id="ABD41980.1"/>
    </source>
</evidence>
<dbReference type="OrthoDB" id="7576at2157"/>
<dbReference type="GO" id="GO:0003723">
    <property type="term" value="F:RNA binding"/>
    <property type="evidence" value="ECO:0007669"/>
    <property type="project" value="InterPro"/>
</dbReference>
<dbReference type="Gene3D" id="2.30.130.10">
    <property type="entry name" value="PUA domain"/>
    <property type="match status" value="1"/>
</dbReference>
<dbReference type="EnsemblBacteria" id="ABD41980">
    <property type="protein sequence ID" value="ABD41980"/>
    <property type="gene ID" value="Mhun_2275"/>
</dbReference>
<dbReference type="KEGG" id="mhu:Mhun_2275"/>
<dbReference type="Pfam" id="PF14810">
    <property type="entry name" value="TGT_C2"/>
    <property type="match status" value="1"/>
</dbReference>
<evidence type="ECO:0000259" key="1">
    <source>
        <dbReference type="SMART" id="SM00359"/>
    </source>
</evidence>
<dbReference type="Proteomes" id="UP000001941">
    <property type="component" value="Chromosome"/>
</dbReference>
<dbReference type="RefSeq" id="WP_011449238.1">
    <property type="nucleotide sequence ID" value="NC_007796.1"/>
</dbReference>
<dbReference type="InterPro" id="IPR002478">
    <property type="entry name" value="PUA"/>
</dbReference>
<dbReference type="SUPFAM" id="SSF88802">
    <property type="entry name" value="Pre-PUA domain"/>
    <property type="match status" value="1"/>
</dbReference>
<dbReference type="InterPro" id="IPR038250">
    <property type="entry name" value="TGT_C2_sf"/>
</dbReference>
<dbReference type="InterPro" id="IPR015947">
    <property type="entry name" value="PUA-like_sf"/>
</dbReference>
<dbReference type="InParanoid" id="Q2FT60"/>
<gene>
    <name evidence="2" type="ordered locus">Mhun_2275</name>
</gene>
<dbReference type="GeneID" id="3925110"/>
<name>Q2FT60_METHJ</name>
<feature type="domain" description="PUA" evidence="1">
    <location>
        <begin position="75"/>
        <end position="149"/>
    </location>
</feature>